<dbReference type="AlphaFoldDB" id="A0A5S9F258"/>
<evidence type="ECO:0000313" key="2">
    <source>
        <dbReference type="EMBL" id="BBM83317.1"/>
    </source>
</evidence>
<gene>
    <name evidence="2" type="ORF">UABAM_01668</name>
</gene>
<evidence type="ECO:0000313" key="3">
    <source>
        <dbReference type="Proteomes" id="UP000326354"/>
    </source>
</evidence>
<keyword evidence="3" id="KW-1185">Reference proteome</keyword>
<feature type="transmembrane region" description="Helical" evidence="1">
    <location>
        <begin position="12"/>
        <end position="43"/>
    </location>
</feature>
<protein>
    <submittedName>
        <fullName evidence="2">Uncharacterized protein</fullName>
    </submittedName>
</protein>
<dbReference type="EMBL" id="AP019860">
    <property type="protein sequence ID" value="BBM83317.1"/>
    <property type="molecule type" value="Genomic_DNA"/>
</dbReference>
<sequence length="196" mass="23350">MTSLLQKALLCIFTIYLVIIATVGIFSIYILLILIVFPIGFVFDIYMKRKHKKFMEEYNVFLETIEDQEFFCYTPKKSSLAFIEKQILPHLSSGVAPLFWQGKHSRNRWPHKFLSNMLREEGKKYPTSEQGKRYPLILKVKKGRVFGYSLHQELYKEALAKQNHELFLKIIEEKLEEWRKAKVYRRKVRGGRIKAR</sequence>
<evidence type="ECO:0000256" key="1">
    <source>
        <dbReference type="SAM" id="Phobius"/>
    </source>
</evidence>
<organism evidence="2 3">
    <name type="scientific">Uabimicrobium amorphum</name>
    <dbReference type="NCBI Taxonomy" id="2596890"/>
    <lineage>
        <taxon>Bacteria</taxon>
        <taxon>Pseudomonadati</taxon>
        <taxon>Planctomycetota</taxon>
        <taxon>Candidatus Uabimicrobiia</taxon>
        <taxon>Candidatus Uabimicrobiales</taxon>
        <taxon>Candidatus Uabimicrobiaceae</taxon>
        <taxon>Candidatus Uabimicrobium</taxon>
    </lineage>
</organism>
<dbReference type="Proteomes" id="UP000326354">
    <property type="component" value="Chromosome"/>
</dbReference>
<dbReference type="KEGG" id="uam:UABAM_01668"/>
<reference evidence="2 3" key="1">
    <citation type="submission" date="2019-08" db="EMBL/GenBank/DDBJ databases">
        <title>Complete genome sequence of Candidatus Uab amorphum.</title>
        <authorList>
            <person name="Shiratori T."/>
            <person name="Suzuki S."/>
            <person name="Kakizawa Y."/>
            <person name="Ishida K."/>
        </authorList>
    </citation>
    <scope>NUCLEOTIDE SEQUENCE [LARGE SCALE GENOMIC DNA]</scope>
    <source>
        <strain evidence="2 3">SRT547</strain>
    </source>
</reference>
<keyword evidence="1" id="KW-0472">Membrane</keyword>
<dbReference type="RefSeq" id="WP_151967522.1">
    <property type="nucleotide sequence ID" value="NZ_AP019860.1"/>
</dbReference>
<name>A0A5S9F258_UABAM</name>
<keyword evidence="1" id="KW-1133">Transmembrane helix</keyword>
<accession>A0A5S9F258</accession>
<proteinExistence type="predicted"/>
<keyword evidence="1" id="KW-0812">Transmembrane</keyword>
<dbReference type="OrthoDB" id="882541at2"/>